<protein>
    <submittedName>
        <fullName evidence="1">Uncharacterized protein</fullName>
    </submittedName>
</protein>
<evidence type="ECO:0000313" key="2">
    <source>
        <dbReference type="Proteomes" id="UP000753908"/>
    </source>
</evidence>
<organism evidence="1 2">
    <name type="scientific">Symplocastrum torsivum CPER-KK1</name>
    <dbReference type="NCBI Taxonomy" id="450513"/>
    <lineage>
        <taxon>Bacteria</taxon>
        <taxon>Bacillati</taxon>
        <taxon>Cyanobacteriota</taxon>
        <taxon>Cyanophyceae</taxon>
        <taxon>Oscillatoriophycideae</taxon>
        <taxon>Oscillatoriales</taxon>
        <taxon>Microcoleaceae</taxon>
        <taxon>Symplocastrum</taxon>
    </lineage>
</organism>
<reference evidence="1" key="2">
    <citation type="journal article" date="2022" name="Microbiol. Resour. Announc.">
        <title>Metagenome Sequencing to Explore Phylogenomics of Terrestrial Cyanobacteria.</title>
        <authorList>
            <person name="Ward R.D."/>
            <person name="Stajich J.E."/>
            <person name="Johansen J.R."/>
            <person name="Huntemann M."/>
            <person name="Clum A."/>
            <person name="Foster B."/>
            <person name="Foster B."/>
            <person name="Roux S."/>
            <person name="Palaniappan K."/>
            <person name="Varghese N."/>
            <person name="Mukherjee S."/>
            <person name="Reddy T.B.K."/>
            <person name="Daum C."/>
            <person name="Copeland A."/>
            <person name="Chen I.A."/>
            <person name="Ivanova N.N."/>
            <person name="Kyrpides N.C."/>
            <person name="Shapiro N."/>
            <person name="Eloe-Fadrosh E.A."/>
            <person name="Pietrasiak N."/>
        </authorList>
    </citation>
    <scope>NUCLEOTIDE SEQUENCE</scope>
    <source>
        <strain evidence="1">CPER-KK1</strain>
    </source>
</reference>
<reference evidence="1" key="1">
    <citation type="submission" date="2021-05" db="EMBL/GenBank/DDBJ databases">
        <authorList>
            <person name="Pietrasiak N."/>
            <person name="Ward R."/>
            <person name="Stajich J.E."/>
            <person name="Kurbessoian T."/>
        </authorList>
    </citation>
    <scope>NUCLEOTIDE SEQUENCE</scope>
    <source>
        <strain evidence="1">CPER-KK1</strain>
    </source>
</reference>
<dbReference type="AlphaFoldDB" id="A0A951PS84"/>
<sequence>MKRIGDIDAFLLGRSPLSEQEMKKLRQARHQQQKEDGYQQLAELCSLGEYELAKQLANRNSNWGYEVVNGVVMERSN</sequence>
<proteinExistence type="predicted"/>
<dbReference type="Proteomes" id="UP000753908">
    <property type="component" value="Unassembled WGS sequence"/>
</dbReference>
<name>A0A951PS84_9CYAN</name>
<evidence type="ECO:0000313" key="1">
    <source>
        <dbReference type="EMBL" id="MBW4548012.1"/>
    </source>
</evidence>
<dbReference type="EMBL" id="JAHHIF010000053">
    <property type="protein sequence ID" value="MBW4548012.1"/>
    <property type="molecule type" value="Genomic_DNA"/>
</dbReference>
<accession>A0A951PS84</accession>
<comment type="caution">
    <text evidence="1">The sequence shown here is derived from an EMBL/GenBank/DDBJ whole genome shotgun (WGS) entry which is preliminary data.</text>
</comment>
<gene>
    <name evidence="1" type="ORF">KME25_26770</name>
</gene>